<dbReference type="Proteomes" id="UP000593567">
    <property type="component" value="Unassembled WGS sequence"/>
</dbReference>
<reference evidence="1" key="1">
    <citation type="submission" date="2020-06" db="EMBL/GenBank/DDBJ databases">
        <title>Draft genome of Bugula neritina, a colonial animal packing powerful symbionts and potential medicines.</title>
        <authorList>
            <person name="Rayko M."/>
        </authorList>
    </citation>
    <scope>NUCLEOTIDE SEQUENCE [LARGE SCALE GENOMIC DNA]</scope>
    <source>
        <strain evidence="1">Kwan_BN1</strain>
    </source>
</reference>
<organism evidence="1 2">
    <name type="scientific">Bugula neritina</name>
    <name type="common">Brown bryozoan</name>
    <name type="synonym">Sertularia neritina</name>
    <dbReference type="NCBI Taxonomy" id="10212"/>
    <lineage>
        <taxon>Eukaryota</taxon>
        <taxon>Metazoa</taxon>
        <taxon>Spiralia</taxon>
        <taxon>Lophotrochozoa</taxon>
        <taxon>Bryozoa</taxon>
        <taxon>Gymnolaemata</taxon>
        <taxon>Cheilostomatida</taxon>
        <taxon>Flustrina</taxon>
        <taxon>Buguloidea</taxon>
        <taxon>Bugulidae</taxon>
        <taxon>Bugula</taxon>
    </lineage>
</organism>
<gene>
    <name evidence="1" type="ORF">EB796_019662</name>
</gene>
<keyword evidence="2" id="KW-1185">Reference proteome</keyword>
<dbReference type="EMBL" id="VXIV02002914">
    <property type="protein sequence ID" value="KAF6022033.1"/>
    <property type="molecule type" value="Genomic_DNA"/>
</dbReference>
<comment type="caution">
    <text evidence="1">The sequence shown here is derived from an EMBL/GenBank/DDBJ whole genome shotgun (WGS) entry which is preliminary data.</text>
</comment>
<evidence type="ECO:0000313" key="1">
    <source>
        <dbReference type="EMBL" id="KAF6022033.1"/>
    </source>
</evidence>
<evidence type="ECO:0000313" key="2">
    <source>
        <dbReference type="Proteomes" id="UP000593567"/>
    </source>
</evidence>
<protein>
    <submittedName>
        <fullName evidence="1">Uncharacterized protein</fullName>
    </submittedName>
</protein>
<sequence length="76" mass="8856">MLRVLSRYVFDRNGVTWVRSNEKNCFTLIDPNGVILQQLKNEDLKKLGEILGIMVQDDYLYVCHDNGVGRLQLHYS</sequence>
<accession>A0A7J7J7F3</accession>
<name>A0A7J7J7F3_BUGNE</name>
<dbReference type="AlphaFoldDB" id="A0A7J7J7F3"/>
<proteinExistence type="predicted"/>